<feature type="region of interest" description="Disordered" evidence="1">
    <location>
        <begin position="414"/>
        <end position="453"/>
    </location>
</feature>
<evidence type="ECO:0000313" key="3">
    <source>
        <dbReference type="EMBL" id="CAI8037735.1"/>
    </source>
</evidence>
<dbReference type="Proteomes" id="UP001174909">
    <property type="component" value="Unassembled WGS sequence"/>
</dbReference>
<sequence length="502" mass="54385">MAGREELVARREEEEEASYTETWASDHSSLVAGNLSSSERKLDDQPAEYQLQRGREGELEEASEGPAIKVKEATVNEGETNSTGGTEGVGSVGMDFAIGQRVLIGGAEPGTVRFIGSTHFTAGVWIGVELDAEKGKNDGSIDDERYFNCPAGHGVFAPVSKVSLLEEEEEEGKEGVEGEERGGSEESSVPEEVAEDEFSEGSGDAAMSEEEEPEITLSPRPQETQGNEGEGGGATLLSEGTHPGPGKMAEVEGSRDLEPSSPAVPPPLTLPQEDVPTAPHLAAPPPDIAREAPKQTAEPQTAHLNTSVDHLTSDLVQELANEAFQTMHRIWRHRSPSSPTSPRPNHVLETPVGPRRNNHHLRRDLEPAEREDVMRSLERRKREKPELTLKADKISDQLLALLLKSETDLVCALRSSKSSPEPPSSPHRHGSPALFSPPSLPTIQETVSPPPSPPLMCLSHQSPPGPTGLHLSPLHGPQCHTPHRYHRPTHLFALERPPWLLQ</sequence>
<comment type="caution">
    <text evidence="3">The sequence shown here is derived from an EMBL/GenBank/DDBJ whole genome shotgun (WGS) entry which is preliminary data.</text>
</comment>
<evidence type="ECO:0000256" key="1">
    <source>
        <dbReference type="SAM" id="MobiDB-lite"/>
    </source>
</evidence>
<feature type="region of interest" description="Disordered" evidence="1">
    <location>
        <begin position="332"/>
        <end position="384"/>
    </location>
</feature>
<evidence type="ECO:0000259" key="2">
    <source>
        <dbReference type="PROSITE" id="PS50245"/>
    </source>
</evidence>
<feature type="compositionally biased region" description="Basic and acidic residues" evidence="1">
    <location>
        <begin position="173"/>
        <end position="184"/>
    </location>
</feature>
<dbReference type="PROSITE" id="PS00845">
    <property type="entry name" value="CAP_GLY_1"/>
    <property type="match status" value="1"/>
</dbReference>
<dbReference type="AlphaFoldDB" id="A0AA35X4G6"/>
<dbReference type="PANTHER" id="PTHR18916">
    <property type="entry name" value="DYNACTIN 1-RELATED MICROTUBULE-BINDING"/>
    <property type="match status" value="1"/>
</dbReference>
<feature type="compositionally biased region" description="Polar residues" evidence="1">
    <location>
        <begin position="297"/>
        <end position="309"/>
    </location>
</feature>
<organism evidence="3 4">
    <name type="scientific">Geodia barretti</name>
    <name type="common">Barrett's horny sponge</name>
    <dbReference type="NCBI Taxonomy" id="519541"/>
    <lineage>
        <taxon>Eukaryota</taxon>
        <taxon>Metazoa</taxon>
        <taxon>Porifera</taxon>
        <taxon>Demospongiae</taxon>
        <taxon>Heteroscleromorpha</taxon>
        <taxon>Tetractinellida</taxon>
        <taxon>Astrophorina</taxon>
        <taxon>Geodiidae</taxon>
        <taxon>Geodia</taxon>
    </lineage>
</organism>
<keyword evidence="4" id="KW-1185">Reference proteome</keyword>
<feature type="compositionally biased region" description="Basic and acidic residues" evidence="1">
    <location>
        <begin position="1"/>
        <end position="12"/>
    </location>
</feature>
<dbReference type="InterPro" id="IPR000938">
    <property type="entry name" value="CAP-Gly_domain"/>
</dbReference>
<dbReference type="SUPFAM" id="SSF74924">
    <property type="entry name" value="Cap-Gly domain"/>
    <property type="match status" value="1"/>
</dbReference>
<dbReference type="SMART" id="SM01052">
    <property type="entry name" value="CAP_GLY"/>
    <property type="match status" value="1"/>
</dbReference>
<protein>
    <submittedName>
        <fullName evidence="3">Restin homolog</fullName>
    </submittedName>
</protein>
<evidence type="ECO:0000313" key="4">
    <source>
        <dbReference type="Proteomes" id="UP001174909"/>
    </source>
</evidence>
<dbReference type="PANTHER" id="PTHR18916:SF93">
    <property type="entry name" value="RESTIN HOMOLOG"/>
    <property type="match status" value="1"/>
</dbReference>
<name>A0AA35X4G6_GEOBA</name>
<dbReference type="InterPro" id="IPR036859">
    <property type="entry name" value="CAP-Gly_dom_sf"/>
</dbReference>
<feature type="domain" description="CAP-Gly" evidence="2">
    <location>
        <begin position="116"/>
        <end position="158"/>
    </location>
</feature>
<dbReference type="PROSITE" id="PS50245">
    <property type="entry name" value="CAP_GLY_2"/>
    <property type="match status" value="1"/>
</dbReference>
<accession>A0AA35X4G6</accession>
<proteinExistence type="predicted"/>
<feature type="compositionally biased region" description="Acidic residues" evidence="1">
    <location>
        <begin position="188"/>
        <end position="199"/>
    </location>
</feature>
<dbReference type="Gene3D" id="2.30.30.190">
    <property type="entry name" value="CAP Gly-rich-like domain"/>
    <property type="match status" value="1"/>
</dbReference>
<feature type="region of interest" description="Disordered" evidence="1">
    <location>
        <begin position="165"/>
        <end position="309"/>
    </location>
</feature>
<feature type="region of interest" description="Disordered" evidence="1">
    <location>
        <begin position="1"/>
        <end position="70"/>
    </location>
</feature>
<reference evidence="3" key="1">
    <citation type="submission" date="2023-03" db="EMBL/GenBank/DDBJ databases">
        <authorList>
            <person name="Steffen K."/>
            <person name="Cardenas P."/>
        </authorList>
    </citation>
    <scope>NUCLEOTIDE SEQUENCE</scope>
</reference>
<gene>
    <name evidence="3" type="ORF">GBAR_LOCUS21107</name>
</gene>
<feature type="compositionally biased region" description="Basic and acidic residues" evidence="1">
    <location>
        <begin position="363"/>
        <end position="377"/>
    </location>
</feature>
<dbReference type="Pfam" id="PF01302">
    <property type="entry name" value="CAP_GLY"/>
    <property type="match status" value="1"/>
</dbReference>
<feature type="compositionally biased region" description="Basic and acidic residues" evidence="1">
    <location>
        <begin position="249"/>
        <end position="258"/>
    </location>
</feature>
<feature type="compositionally biased region" description="Polar residues" evidence="1">
    <location>
        <begin position="19"/>
        <end position="28"/>
    </location>
</feature>
<dbReference type="EMBL" id="CASHTH010002958">
    <property type="protein sequence ID" value="CAI8037735.1"/>
    <property type="molecule type" value="Genomic_DNA"/>
</dbReference>